<proteinExistence type="predicted"/>
<keyword evidence="12" id="KW-1185">Reference proteome</keyword>
<evidence type="ECO:0000256" key="2">
    <source>
        <dbReference type="ARBA" id="ARBA00022630"/>
    </source>
</evidence>
<keyword evidence="6" id="KW-0560">Oxidoreductase</keyword>
<sequence>MSTTLSPSPTRRALVFHPLTVARVVRETPDSVALTFDVPPELAEEFTFRPGQHLTLRHGTEDDEVRRSYSLCSTPGGPLRIGVRKVDDGRVSTWLADEITAGDEIELLPPLGSFVVPPSTGTSRRLSFVAAGSGITPVLAMVSAVLAEDPDATVTLLVLNRTMADAMFVEELQELKSTHLDRLQLTFCCTREQRASDPLGRRPTGEDLRRLRDLGVLADADHWFLCGPHGLLDELTAVLTTTGVPDDRIHHELFTTGREAVRRAAATAGPAAASTRATVTFLGRSTAVPVPHGATLLDAARAVRRDLPYSCEAGVCSTCRALVREGEVESPDCPGLTSEERDKGFVLACQATAAADSVELDFDI</sequence>
<evidence type="ECO:0000259" key="10">
    <source>
        <dbReference type="PROSITE" id="PS51384"/>
    </source>
</evidence>
<accession>A0A4R1HYR2</accession>
<dbReference type="Pfam" id="PF00111">
    <property type="entry name" value="Fer2"/>
    <property type="match status" value="1"/>
</dbReference>
<keyword evidence="3" id="KW-0001">2Fe-2S</keyword>
<keyword evidence="2" id="KW-0285">Flavoprotein</keyword>
<dbReference type="AlphaFoldDB" id="A0A4R1HYR2"/>
<dbReference type="PROSITE" id="PS00197">
    <property type="entry name" value="2FE2S_FER_1"/>
    <property type="match status" value="1"/>
</dbReference>
<dbReference type="InterPro" id="IPR001433">
    <property type="entry name" value="OxRdtase_FAD/NAD-bd"/>
</dbReference>
<dbReference type="Gene3D" id="3.10.20.30">
    <property type="match status" value="1"/>
</dbReference>
<dbReference type="InterPro" id="IPR001041">
    <property type="entry name" value="2Fe-2S_ferredoxin-type"/>
</dbReference>
<dbReference type="GO" id="GO:0050660">
    <property type="term" value="F:flavin adenine dinucleotide binding"/>
    <property type="evidence" value="ECO:0007669"/>
    <property type="project" value="TreeGrafter"/>
</dbReference>
<feature type="domain" description="2Fe-2S ferredoxin-type" evidence="9">
    <location>
        <begin position="277"/>
        <end position="364"/>
    </location>
</feature>
<dbReference type="CDD" id="cd00207">
    <property type="entry name" value="fer2"/>
    <property type="match status" value="1"/>
</dbReference>
<dbReference type="Proteomes" id="UP000295560">
    <property type="component" value="Unassembled WGS sequence"/>
</dbReference>
<dbReference type="InterPro" id="IPR012675">
    <property type="entry name" value="Beta-grasp_dom_sf"/>
</dbReference>
<dbReference type="SUPFAM" id="SSF52343">
    <property type="entry name" value="Ferredoxin reductase-like, C-terminal NADP-linked domain"/>
    <property type="match status" value="1"/>
</dbReference>
<evidence type="ECO:0000256" key="8">
    <source>
        <dbReference type="ARBA" id="ARBA00023014"/>
    </source>
</evidence>
<dbReference type="InterPro" id="IPR017938">
    <property type="entry name" value="Riboflavin_synthase-like_b-brl"/>
</dbReference>
<evidence type="ECO:0000256" key="3">
    <source>
        <dbReference type="ARBA" id="ARBA00022714"/>
    </source>
</evidence>
<evidence type="ECO:0000259" key="9">
    <source>
        <dbReference type="PROSITE" id="PS51085"/>
    </source>
</evidence>
<dbReference type="PROSITE" id="PS51384">
    <property type="entry name" value="FAD_FR"/>
    <property type="match status" value="1"/>
</dbReference>
<dbReference type="GO" id="GO:0046872">
    <property type="term" value="F:metal ion binding"/>
    <property type="evidence" value="ECO:0007669"/>
    <property type="project" value="UniProtKB-KW"/>
</dbReference>
<dbReference type="PANTHER" id="PTHR47354">
    <property type="entry name" value="NADH OXIDOREDUCTASE HCR"/>
    <property type="match status" value="1"/>
</dbReference>
<dbReference type="InterPro" id="IPR017927">
    <property type="entry name" value="FAD-bd_FR_type"/>
</dbReference>
<evidence type="ECO:0000256" key="5">
    <source>
        <dbReference type="ARBA" id="ARBA00022827"/>
    </source>
</evidence>
<organism evidence="11 12">
    <name type="scientific">Pseudonocardia endophytica</name>
    <dbReference type="NCBI Taxonomy" id="401976"/>
    <lineage>
        <taxon>Bacteria</taxon>
        <taxon>Bacillati</taxon>
        <taxon>Actinomycetota</taxon>
        <taxon>Actinomycetes</taxon>
        <taxon>Pseudonocardiales</taxon>
        <taxon>Pseudonocardiaceae</taxon>
        <taxon>Pseudonocardia</taxon>
    </lineage>
</organism>
<dbReference type="InterPro" id="IPR050415">
    <property type="entry name" value="MRET"/>
</dbReference>
<keyword evidence="8" id="KW-0411">Iron-sulfur</keyword>
<protein>
    <submittedName>
        <fullName evidence="11">Ring-1,2-phenylacetyl-CoA epoxidase subunit PaaE</fullName>
    </submittedName>
</protein>
<dbReference type="GO" id="GO:0016491">
    <property type="term" value="F:oxidoreductase activity"/>
    <property type="evidence" value="ECO:0007669"/>
    <property type="project" value="UniProtKB-KW"/>
</dbReference>
<dbReference type="Pfam" id="PF00175">
    <property type="entry name" value="NAD_binding_1"/>
    <property type="match status" value="1"/>
</dbReference>
<gene>
    <name evidence="11" type="ORF">EV378_2135</name>
</gene>
<comment type="cofactor">
    <cofactor evidence="1">
        <name>FAD</name>
        <dbReference type="ChEBI" id="CHEBI:57692"/>
    </cofactor>
</comment>
<dbReference type="OrthoDB" id="9796486at2"/>
<feature type="domain" description="FAD-binding FR-type" evidence="10">
    <location>
        <begin position="14"/>
        <end position="117"/>
    </location>
</feature>
<dbReference type="RefSeq" id="WP_132423353.1">
    <property type="nucleotide sequence ID" value="NZ_SMFZ01000001.1"/>
</dbReference>
<dbReference type="PANTHER" id="PTHR47354:SF8">
    <property type="entry name" value="1,2-PHENYLACETYL-COA EPOXIDASE, SUBUNIT E"/>
    <property type="match status" value="1"/>
</dbReference>
<dbReference type="SUPFAM" id="SSF54292">
    <property type="entry name" value="2Fe-2S ferredoxin-like"/>
    <property type="match status" value="1"/>
</dbReference>
<evidence type="ECO:0000313" key="12">
    <source>
        <dbReference type="Proteomes" id="UP000295560"/>
    </source>
</evidence>
<keyword evidence="4" id="KW-0479">Metal-binding</keyword>
<dbReference type="InterPro" id="IPR008333">
    <property type="entry name" value="Cbr1-like_FAD-bd_dom"/>
</dbReference>
<dbReference type="SUPFAM" id="SSF63380">
    <property type="entry name" value="Riboflavin synthase domain-like"/>
    <property type="match status" value="1"/>
</dbReference>
<keyword evidence="5" id="KW-0274">FAD</keyword>
<dbReference type="PRINTS" id="PR00406">
    <property type="entry name" value="CYTB5RDTASE"/>
</dbReference>
<evidence type="ECO:0000256" key="4">
    <source>
        <dbReference type="ARBA" id="ARBA00022723"/>
    </source>
</evidence>
<dbReference type="Gene3D" id="2.40.30.10">
    <property type="entry name" value="Translation factors"/>
    <property type="match status" value="1"/>
</dbReference>
<dbReference type="GO" id="GO:0051537">
    <property type="term" value="F:2 iron, 2 sulfur cluster binding"/>
    <property type="evidence" value="ECO:0007669"/>
    <property type="project" value="UniProtKB-KW"/>
</dbReference>
<dbReference type="InterPro" id="IPR036010">
    <property type="entry name" value="2Fe-2S_ferredoxin-like_sf"/>
</dbReference>
<evidence type="ECO:0000256" key="7">
    <source>
        <dbReference type="ARBA" id="ARBA00023004"/>
    </source>
</evidence>
<dbReference type="Gene3D" id="3.40.50.80">
    <property type="entry name" value="Nucleotide-binding domain of ferredoxin-NADP reductase (FNR) module"/>
    <property type="match status" value="1"/>
</dbReference>
<comment type="caution">
    <text evidence="11">The sequence shown here is derived from an EMBL/GenBank/DDBJ whole genome shotgun (WGS) entry which is preliminary data.</text>
</comment>
<dbReference type="InterPro" id="IPR006058">
    <property type="entry name" value="2Fe2S_fd_BS"/>
</dbReference>
<evidence type="ECO:0000256" key="6">
    <source>
        <dbReference type="ARBA" id="ARBA00023002"/>
    </source>
</evidence>
<keyword evidence="7" id="KW-0408">Iron</keyword>
<reference evidence="11 12" key="1">
    <citation type="submission" date="2019-03" db="EMBL/GenBank/DDBJ databases">
        <title>Sequencing the genomes of 1000 actinobacteria strains.</title>
        <authorList>
            <person name="Klenk H.-P."/>
        </authorList>
    </citation>
    <scope>NUCLEOTIDE SEQUENCE [LARGE SCALE GENOMIC DNA]</scope>
    <source>
        <strain evidence="11 12">DSM 44969</strain>
    </source>
</reference>
<evidence type="ECO:0000313" key="11">
    <source>
        <dbReference type="EMBL" id="TCK26305.1"/>
    </source>
</evidence>
<name>A0A4R1HYR2_PSEEN</name>
<dbReference type="Pfam" id="PF00970">
    <property type="entry name" value="FAD_binding_6"/>
    <property type="match status" value="1"/>
</dbReference>
<dbReference type="PROSITE" id="PS51085">
    <property type="entry name" value="2FE2S_FER_2"/>
    <property type="match status" value="1"/>
</dbReference>
<dbReference type="InterPro" id="IPR039261">
    <property type="entry name" value="FNR_nucleotide-bd"/>
</dbReference>
<evidence type="ECO:0000256" key="1">
    <source>
        <dbReference type="ARBA" id="ARBA00001974"/>
    </source>
</evidence>
<dbReference type="EMBL" id="SMFZ01000001">
    <property type="protein sequence ID" value="TCK26305.1"/>
    <property type="molecule type" value="Genomic_DNA"/>
</dbReference>
<dbReference type="CDD" id="cd06214">
    <property type="entry name" value="PA_degradation_oxidoreductase_like"/>
    <property type="match status" value="1"/>
</dbReference>